<dbReference type="SUPFAM" id="SSF52540">
    <property type="entry name" value="P-loop containing nucleoside triphosphate hydrolases"/>
    <property type="match status" value="1"/>
</dbReference>
<dbReference type="PANTHER" id="PTHR11783">
    <property type="entry name" value="SULFOTRANSFERASE SULT"/>
    <property type="match status" value="1"/>
</dbReference>
<name>A0AAW2JNZ4_SESRA</name>
<evidence type="ECO:0000256" key="3">
    <source>
        <dbReference type="RuleBase" id="RU361155"/>
    </source>
</evidence>
<sequence>MEKKECSYAAVDHSSPKDEFQELLQTLEHQTNWDGQRLVKYDGIWLLELLFRPILSAQKYFKAKDTDVILSTMPKSGTTWLKALTFSIANRSVFPIDRSPLLTSNPHKVVPALEFNLYWGKEKKILIPKAFPNQEFCQPTSLSKSFRIPSVNPTVELSTSAETLWMYSSHSASSCSRTRLQRTLSRWNWMRLSTCFAGNYFLRAFLGAYAWILECPLEESRESVVSKV</sequence>
<evidence type="ECO:0000313" key="5">
    <source>
        <dbReference type="EMBL" id="KAL0295941.1"/>
    </source>
</evidence>
<proteinExistence type="inferred from homology"/>
<evidence type="ECO:0000259" key="4">
    <source>
        <dbReference type="Pfam" id="PF00685"/>
    </source>
</evidence>
<dbReference type="EC" id="2.8.2.-" evidence="3"/>
<feature type="domain" description="Sulfotransferase" evidence="4">
    <location>
        <begin position="65"/>
        <end position="137"/>
    </location>
</feature>
<dbReference type="InterPro" id="IPR000863">
    <property type="entry name" value="Sulfotransferase_dom"/>
</dbReference>
<evidence type="ECO:0000256" key="2">
    <source>
        <dbReference type="ARBA" id="ARBA00022679"/>
    </source>
</evidence>
<comment type="caution">
    <text evidence="5">The sequence shown here is derived from an EMBL/GenBank/DDBJ whole genome shotgun (WGS) entry which is preliminary data.</text>
</comment>
<gene>
    <name evidence="5" type="ORF">Sradi_6646200</name>
</gene>
<dbReference type="GO" id="GO:0008146">
    <property type="term" value="F:sulfotransferase activity"/>
    <property type="evidence" value="ECO:0007669"/>
    <property type="project" value="InterPro"/>
</dbReference>
<comment type="similarity">
    <text evidence="1 3">Belongs to the sulfotransferase 1 family.</text>
</comment>
<reference evidence="5" key="1">
    <citation type="submission" date="2020-06" db="EMBL/GenBank/DDBJ databases">
        <authorList>
            <person name="Li T."/>
            <person name="Hu X."/>
            <person name="Zhang T."/>
            <person name="Song X."/>
            <person name="Zhang H."/>
            <person name="Dai N."/>
            <person name="Sheng W."/>
            <person name="Hou X."/>
            <person name="Wei L."/>
        </authorList>
    </citation>
    <scope>NUCLEOTIDE SEQUENCE</scope>
    <source>
        <strain evidence="5">G02</strain>
        <tissue evidence="5">Leaf</tissue>
    </source>
</reference>
<reference evidence="5" key="2">
    <citation type="journal article" date="2024" name="Plant">
        <title>Genomic evolution and insights into agronomic trait innovations of Sesamum species.</title>
        <authorList>
            <person name="Miao H."/>
            <person name="Wang L."/>
            <person name="Qu L."/>
            <person name="Liu H."/>
            <person name="Sun Y."/>
            <person name="Le M."/>
            <person name="Wang Q."/>
            <person name="Wei S."/>
            <person name="Zheng Y."/>
            <person name="Lin W."/>
            <person name="Duan Y."/>
            <person name="Cao H."/>
            <person name="Xiong S."/>
            <person name="Wang X."/>
            <person name="Wei L."/>
            <person name="Li C."/>
            <person name="Ma Q."/>
            <person name="Ju M."/>
            <person name="Zhao R."/>
            <person name="Li G."/>
            <person name="Mu C."/>
            <person name="Tian Q."/>
            <person name="Mei H."/>
            <person name="Zhang T."/>
            <person name="Gao T."/>
            <person name="Zhang H."/>
        </authorList>
    </citation>
    <scope>NUCLEOTIDE SEQUENCE</scope>
    <source>
        <strain evidence="5">G02</strain>
    </source>
</reference>
<dbReference type="Gene3D" id="3.40.50.300">
    <property type="entry name" value="P-loop containing nucleotide triphosphate hydrolases"/>
    <property type="match status" value="1"/>
</dbReference>
<evidence type="ECO:0000256" key="1">
    <source>
        <dbReference type="ARBA" id="ARBA00005771"/>
    </source>
</evidence>
<organism evidence="5">
    <name type="scientific">Sesamum radiatum</name>
    <name type="common">Black benniseed</name>
    <dbReference type="NCBI Taxonomy" id="300843"/>
    <lineage>
        <taxon>Eukaryota</taxon>
        <taxon>Viridiplantae</taxon>
        <taxon>Streptophyta</taxon>
        <taxon>Embryophyta</taxon>
        <taxon>Tracheophyta</taxon>
        <taxon>Spermatophyta</taxon>
        <taxon>Magnoliopsida</taxon>
        <taxon>eudicotyledons</taxon>
        <taxon>Gunneridae</taxon>
        <taxon>Pentapetalae</taxon>
        <taxon>asterids</taxon>
        <taxon>lamiids</taxon>
        <taxon>Lamiales</taxon>
        <taxon>Pedaliaceae</taxon>
        <taxon>Sesamum</taxon>
    </lineage>
</organism>
<accession>A0AAW2JNZ4</accession>
<dbReference type="AlphaFoldDB" id="A0AAW2JNZ4"/>
<dbReference type="EMBL" id="JACGWJ010000032">
    <property type="protein sequence ID" value="KAL0295941.1"/>
    <property type="molecule type" value="Genomic_DNA"/>
</dbReference>
<protein>
    <recommendedName>
        <fullName evidence="3">Sulfotransferase</fullName>
        <ecNumber evidence="3">2.8.2.-</ecNumber>
    </recommendedName>
</protein>
<dbReference type="InterPro" id="IPR027417">
    <property type="entry name" value="P-loop_NTPase"/>
</dbReference>
<keyword evidence="2 3" id="KW-0808">Transferase</keyword>
<dbReference type="Pfam" id="PF00685">
    <property type="entry name" value="Sulfotransfer_1"/>
    <property type="match status" value="1"/>
</dbReference>